<dbReference type="Proteomes" id="UP000236736">
    <property type="component" value="Unassembled WGS sequence"/>
</dbReference>
<dbReference type="RefSeq" id="WP_103926801.1">
    <property type="nucleotide sequence ID" value="NZ_FNVR01000056.1"/>
</dbReference>
<dbReference type="AlphaFoldDB" id="A0A1H6AS38"/>
<evidence type="ECO:0000313" key="1">
    <source>
        <dbReference type="EMBL" id="SEG50895.1"/>
    </source>
</evidence>
<dbReference type="OrthoDB" id="1494343at2"/>
<accession>A0A1H6AS38</accession>
<sequence length="168" mass="19889">MDFSNKDFTEIKDLKQILEKIDANPKKYLDEIIDELYQYQPFILSLIMGYQPDLNQSEFEEVAQVYLIIWEFFKGKNNVKKKKLTINRYEEIEKNNIHFFRYLELSDKKDRDFASTNDLQNQASKALLAVIFQRFTSRPILLGMNQDHRAIILVGLKSTIEGLEEITK</sequence>
<organism evidence="1 2">
    <name type="scientific">Algoriphagus boritolerans DSM 17298 = JCM 18970</name>
    <dbReference type="NCBI Taxonomy" id="1120964"/>
    <lineage>
        <taxon>Bacteria</taxon>
        <taxon>Pseudomonadati</taxon>
        <taxon>Bacteroidota</taxon>
        <taxon>Cytophagia</taxon>
        <taxon>Cytophagales</taxon>
        <taxon>Cyclobacteriaceae</taxon>
        <taxon>Algoriphagus</taxon>
    </lineage>
</organism>
<evidence type="ECO:0000313" key="2">
    <source>
        <dbReference type="Proteomes" id="UP000236736"/>
    </source>
</evidence>
<name>A0A1H6AS38_9BACT</name>
<reference evidence="2" key="1">
    <citation type="submission" date="2016-10" db="EMBL/GenBank/DDBJ databases">
        <authorList>
            <person name="Varghese N."/>
            <person name="Submissions S."/>
        </authorList>
    </citation>
    <scope>NUCLEOTIDE SEQUENCE [LARGE SCALE GENOMIC DNA]</scope>
    <source>
        <strain evidence="2">DSM 17298</strain>
    </source>
</reference>
<keyword evidence="2" id="KW-1185">Reference proteome</keyword>
<dbReference type="EMBL" id="FNVR01000056">
    <property type="protein sequence ID" value="SEG50895.1"/>
    <property type="molecule type" value="Genomic_DNA"/>
</dbReference>
<protein>
    <submittedName>
        <fullName evidence="1">Uncharacterized protein</fullName>
    </submittedName>
</protein>
<gene>
    <name evidence="1" type="ORF">SAMN03080598_04266</name>
</gene>
<proteinExistence type="predicted"/>